<dbReference type="EMBL" id="QMEY01000002">
    <property type="protein sequence ID" value="RBQ20949.1"/>
    <property type="molecule type" value="Genomic_DNA"/>
</dbReference>
<reference evidence="2 3" key="1">
    <citation type="submission" date="2018-06" db="EMBL/GenBank/DDBJ databases">
        <title>Sphaerisporangium craniellae sp. nov., isolated from a marine sponge in the South China Sea.</title>
        <authorList>
            <person name="Li L."/>
        </authorList>
    </citation>
    <scope>NUCLEOTIDE SEQUENCE [LARGE SCALE GENOMIC DNA]</scope>
    <source>
        <strain evidence="2 3">LHW63015</strain>
    </source>
</reference>
<keyword evidence="3" id="KW-1185">Reference proteome</keyword>
<feature type="compositionally biased region" description="Basic residues" evidence="1">
    <location>
        <begin position="10"/>
        <end position="19"/>
    </location>
</feature>
<proteinExistence type="predicted"/>
<name>A0A366M5Y4_9ACTN</name>
<protein>
    <recommendedName>
        <fullName evidence="4">Peptidase C39-like domain-containing protein</fullName>
    </recommendedName>
</protein>
<evidence type="ECO:0000256" key="1">
    <source>
        <dbReference type="SAM" id="MobiDB-lite"/>
    </source>
</evidence>
<dbReference type="Proteomes" id="UP000253303">
    <property type="component" value="Unassembled WGS sequence"/>
</dbReference>
<evidence type="ECO:0008006" key="4">
    <source>
        <dbReference type="Google" id="ProtNLM"/>
    </source>
</evidence>
<dbReference type="Gene3D" id="3.90.70.10">
    <property type="entry name" value="Cysteine proteinases"/>
    <property type="match status" value="1"/>
</dbReference>
<organism evidence="2 3">
    <name type="scientific">Spongiactinospora rosea</name>
    <dbReference type="NCBI Taxonomy" id="2248750"/>
    <lineage>
        <taxon>Bacteria</taxon>
        <taxon>Bacillati</taxon>
        <taxon>Actinomycetota</taxon>
        <taxon>Actinomycetes</taxon>
        <taxon>Streptosporangiales</taxon>
        <taxon>Streptosporangiaceae</taxon>
        <taxon>Spongiactinospora</taxon>
    </lineage>
</organism>
<dbReference type="AlphaFoldDB" id="A0A366M5Y4"/>
<feature type="region of interest" description="Disordered" evidence="1">
    <location>
        <begin position="1"/>
        <end position="24"/>
    </location>
</feature>
<gene>
    <name evidence="2" type="ORF">DP939_07755</name>
</gene>
<comment type="caution">
    <text evidence="2">The sequence shown here is derived from an EMBL/GenBank/DDBJ whole genome shotgun (WGS) entry which is preliminary data.</text>
</comment>
<sequence length="217" mass="23205">MWTSSGSRGSRGKAGRMRIKPQGEGARAARLTRGVVSGLAAVAVGVAVATVAPGAAWAGDLNIQQEKQQQNQWCWAASGLTIAKFLGKGNIDQNGFCNISRGRPQTGRCPNQAGYLQWVQRGFQALGLSPGVVGSPLAYASLKSQIDARKPVQTGIYWTAGGGHSQVIYGYDDASQSVSYGDPWPSSPTYSEMSYSQYRSNRQFRWAEALSQIGGVR</sequence>
<evidence type="ECO:0000313" key="3">
    <source>
        <dbReference type="Proteomes" id="UP000253303"/>
    </source>
</evidence>
<accession>A0A366M5Y4</accession>
<dbReference type="Pfam" id="PF12385">
    <property type="entry name" value="Peptidase_C70"/>
    <property type="match status" value="1"/>
</dbReference>
<evidence type="ECO:0000313" key="2">
    <source>
        <dbReference type="EMBL" id="RBQ20949.1"/>
    </source>
</evidence>
<dbReference type="InterPro" id="IPR022118">
    <property type="entry name" value="Peptidase_C70_AvrRpt2"/>
</dbReference>